<evidence type="ECO:0000313" key="16">
    <source>
        <dbReference type="EMBL" id="CUS87209.1"/>
    </source>
</evidence>
<evidence type="ECO:0000256" key="1">
    <source>
        <dbReference type="ARBA" id="ARBA00004571"/>
    </source>
</evidence>
<keyword evidence="19" id="KW-1185">Reference proteome</keyword>
<evidence type="ECO:0000256" key="12">
    <source>
        <dbReference type="RuleBase" id="RU003357"/>
    </source>
</evidence>
<dbReference type="Gene3D" id="2.170.130.10">
    <property type="entry name" value="TonB-dependent receptor, plug domain"/>
    <property type="match status" value="1"/>
</dbReference>
<dbReference type="PROSITE" id="PS51257">
    <property type="entry name" value="PROKAR_LIPOPROTEIN"/>
    <property type="match status" value="1"/>
</dbReference>
<keyword evidence="10 11" id="KW-0998">Cell outer membrane</keyword>
<dbReference type="EMBL" id="FAOP01000004">
    <property type="protein sequence ID" value="CUU03508.1"/>
    <property type="molecule type" value="Genomic_DNA"/>
</dbReference>
<dbReference type="InterPro" id="IPR000531">
    <property type="entry name" value="Beta-barrel_TonB"/>
</dbReference>
<dbReference type="GO" id="GO:0009279">
    <property type="term" value="C:cell outer membrane"/>
    <property type="evidence" value="ECO:0007669"/>
    <property type="project" value="UniProtKB-SubCell"/>
</dbReference>
<evidence type="ECO:0000256" key="3">
    <source>
        <dbReference type="ARBA" id="ARBA00022452"/>
    </source>
</evidence>
<evidence type="ECO:0000313" key="17">
    <source>
        <dbReference type="EMBL" id="CUU03508.1"/>
    </source>
</evidence>
<dbReference type="PROSITE" id="PS52016">
    <property type="entry name" value="TONB_DEPENDENT_REC_3"/>
    <property type="match status" value="1"/>
</dbReference>
<accession>A0A0P1LJU4</accession>
<dbReference type="PANTHER" id="PTHR32552:SF81">
    <property type="entry name" value="TONB-DEPENDENT OUTER MEMBRANE RECEPTOR"/>
    <property type="match status" value="1"/>
</dbReference>
<keyword evidence="3 11" id="KW-1134">Transmembrane beta strand</keyword>
<keyword evidence="7" id="KW-0406">Ion transport</keyword>
<evidence type="ECO:0000259" key="15">
    <source>
        <dbReference type="Pfam" id="PF07715"/>
    </source>
</evidence>
<evidence type="ECO:0000313" key="19">
    <source>
        <dbReference type="Proteomes" id="UP000182200"/>
    </source>
</evidence>
<dbReference type="AlphaFoldDB" id="A0A0N7MQV0"/>
<dbReference type="EMBL" id="CZVI01000012">
    <property type="protein sequence ID" value="CUS87209.1"/>
    <property type="molecule type" value="Genomic_DNA"/>
</dbReference>
<keyword evidence="9 11" id="KW-0472">Membrane</keyword>
<dbReference type="Pfam" id="PF00593">
    <property type="entry name" value="TonB_dep_Rec_b-barrel"/>
    <property type="match status" value="1"/>
</dbReference>
<keyword evidence="2 11" id="KW-0813">Transport</keyword>
<dbReference type="Pfam" id="PF07715">
    <property type="entry name" value="Plug"/>
    <property type="match status" value="1"/>
</dbReference>
<dbReference type="GO" id="GO:0006826">
    <property type="term" value="P:iron ion transport"/>
    <property type="evidence" value="ECO:0007669"/>
    <property type="project" value="UniProtKB-KW"/>
</dbReference>
<dbReference type="PANTHER" id="PTHR32552">
    <property type="entry name" value="FERRICHROME IRON RECEPTOR-RELATED"/>
    <property type="match status" value="1"/>
</dbReference>
<dbReference type="InterPro" id="IPR037066">
    <property type="entry name" value="Plug_dom_sf"/>
</dbReference>
<gene>
    <name evidence="17" type="ORF">JGI4_00762</name>
    <name evidence="16" type="ORF">JGI8_01083</name>
</gene>
<evidence type="ECO:0000256" key="13">
    <source>
        <dbReference type="SAM" id="SignalP"/>
    </source>
</evidence>
<accession>A0A0N7MQR3</accession>
<keyword evidence="6" id="KW-0408">Iron</keyword>
<evidence type="ECO:0000259" key="14">
    <source>
        <dbReference type="Pfam" id="PF00593"/>
    </source>
</evidence>
<feature type="domain" description="TonB-dependent receptor-like beta-barrel" evidence="14">
    <location>
        <begin position="285"/>
        <end position="653"/>
    </location>
</feature>
<dbReference type="Gene3D" id="2.40.170.20">
    <property type="entry name" value="TonB-dependent receptor, beta-barrel domain"/>
    <property type="match status" value="1"/>
</dbReference>
<keyword evidence="5 11" id="KW-0812">Transmembrane</keyword>
<evidence type="ECO:0000256" key="9">
    <source>
        <dbReference type="ARBA" id="ARBA00023136"/>
    </source>
</evidence>
<keyword evidence="4" id="KW-0410">Iron transport</keyword>
<proteinExistence type="inferred from homology"/>
<dbReference type="InterPro" id="IPR012910">
    <property type="entry name" value="Plug_dom"/>
</dbReference>
<evidence type="ECO:0000256" key="11">
    <source>
        <dbReference type="PROSITE-ProRule" id="PRU01360"/>
    </source>
</evidence>
<dbReference type="InterPro" id="IPR039426">
    <property type="entry name" value="TonB-dep_rcpt-like"/>
</dbReference>
<sequence>MLKVKLLSCLVFFLVSSFACLGQQQDTVKIYYLQEEVEVVAYRAGGEVLNLPMAVTMVDFNDIGLKRKLSLSDVLNVPGVLVQSRAGAQDVRITIRGFGSRGYGDKSNAGTIRGIKILVDGFPETEPDGRTSLDFVDLLAVERVEVIRSNSSTLFGNASGGIINFETVKPRGSFVELSSTAGSFGLFQSNLKIGRNFENGDALIYGTLSNFDGWRENSAVQKKQIYSVLRLNVGKQANLRIITGFASNLFHIPGPLTFDEFLSNPGKANSVYLQRRERRYNRVGKIGVNLTSSLRQNHTFEMRLYFVPKVLQRSERNTFRDFNRYFLGAGLTYIYSNESAIFKPKVFVGYDDSYQDGTILFYSLKNGNRGDSLRTNKREGARSGGFFARFEFQPFTGIIFSFGGRYDFQSYLSEIYPSAVNRQTQRDILKLNHFTPSFSVLFKVSKSNSIYLTLSGGVENPAFNEVDPPPELSGVHLNPFLKPMSSQTWELGFKGASVFENFPVSGFLYSFSIFQIKIQNEIVPYANGSWFFSAGESRRRGFEFGGELDLNKWADLRFALTYLDAKYIKYENELGDHANKFVPGIPKLWGNIDLKLDFKPFILGSEILYVGKYFANDANEIEVSDYAIVNISSGLEFKIASFKIFLVFGVNNLTNKKYVASVFINPERKLPYAYIEPGLPRNWFGSVSIRFGAE</sequence>
<reference evidence="17 18" key="1">
    <citation type="submission" date="2015-11" db="EMBL/GenBank/DDBJ databases">
        <authorList>
            <person name="Zhang Y."/>
            <person name="Guo Z."/>
        </authorList>
    </citation>
    <scope>NUCLEOTIDE SEQUENCE [LARGE SCALE GENOMIC DNA]</scope>
    <source>
        <strain evidence="17">JGI-4</strain>
    </source>
</reference>
<evidence type="ECO:0000256" key="5">
    <source>
        <dbReference type="ARBA" id="ARBA00022692"/>
    </source>
</evidence>
<keyword evidence="13" id="KW-0732">Signal</keyword>
<reference evidence="16 19" key="2">
    <citation type="submission" date="2015-11" db="EMBL/GenBank/DDBJ databases">
        <authorList>
            <person name="Varghese N."/>
        </authorList>
    </citation>
    <scope>NUCLEOTIDE SEQUENCE [LARGE SCALE GENOMIC DNA]</scope>
    <source>
        <strain evidence="16 19">JGI-8</strain>
    </source>
</reference>
<keyword evidence="8 12" id="KW-0798">TonB box</keyword>
<dbReference type="InterPro" id="IPR036942">
    <property type="entry name" value="Beta-barrel_TonB_sf"/>
</dbReference>
<comment type="similarity">
    <text evidence="11 12">Belongs to the TonB-dependent receptor family.</text>
</comment>
<name>A0A0N7MQV0_9BACT</name>
<protein>
    <submittedName>
        <fullName evidence="17">Iron complex outermembrane recepter protein</fullName>
    </submittedName>
</protein>
<accession>A0A0P1LYA3</accession>
<dbReference type="Proteomes" id="UP000182011">
    <property type="component" value="Unassembled WGS sequence"/>
</dbReference>
<evidence type="ECO:0000313" key="18">
    <source>
        <dbReference type="Proteomes" id="UP000182011"/>
    </source>
</evidence>
<evidence type="ECO:0000256" key="6">
    <source>
        <dbReference type="ARBA" id="ARBA00023004"/>
    </source>
</evidence>
<feature type="chain" id="PRO_5030012035" evidence="13">
    <location>
        <begin position="22"/>
        <end position="694"/>
    </location>
</feature>
<organism evidence="17 18">
    <name type="scientific">Candidatus Kryptonium thompsonii</name>
    <dbReference type="NCBI Taxonomy" id="1633631"/>
    <lineage>
        <taxon>Bacteria</taxon>
        <taxon>Pseudomonadati</taxon>
        <taxon>Candidatus Kryptoniota</taxon>
        <taxon>Candidatus Kryptonium</taxon>
    </lineage>
</organism>
<evidence type="ECO:0000256" key="10">
    <source>
        <dbReference type="ARBA" id="ARBA00023237"/>
    </source>
</evidence>
<comment type="subcellular location">
    <subcellularLocation>
        <location evidence="1 11">Cell outer membrane</location>
        <topology evidence="1 11">Multi-pass membrane protein</topology>
    </subcellularLocation>
</comment>
<evidence type="ECO:0000256" key="7">
    <source>
        <dbReference type="ARBA" id="ARBA00023065"/>
    </source>
</evidence>
<feature type="signal peptide" evidence="13">
    <location>
        <begin position="1"/>
        <end position="21"/>
    </location>
</feature>
<evidence type="ECO:0000256" key="2">
    <source>
        <dbReference type="ARBA" id="ARBA00022448"/>
    </source>
</evidence>
<feature type="domain" description="TonB-dependent receptor plug" evidence="15">
    <location>
        <begin position="49"/>
        <end position="161"/>
    </location>
</feature>
<accession>A0A0S4MX49</accession>
<dbReference type="STRING" id="1633631.GCA_001442925_00762"/>
<accession>A0A0N7MQV0</accession>
<dbReference type="SUPFAM" id="SSF56935">
    <property type="entry name" value="Porins"/>
    <property type="match status" value="1"/>
</dbReference>
<evidence type="ECO:0000256" key="4">
    <source>
        <dbReference type="ARBA" id="ARBA00022496"/>
    </source>
</evidence>
<evidence type="ECO:0000256" key="8">
    <source>
        <dbReference type="ARBA" id="ARBA00023077"/>
    </source>
</evidence>
<dbReference type="Proteomes" id="UP000182200">
    <property type="component" value="Unassembled WGS sequence"/>
</dbReference>